<dbReference type="AlphaFoldDB" id="A0A1N6Q6C5"/>
<protein>
    <submittedName>
        <fullName evidence="2">Uncharacterized conserved protein, DUF58 family, contains vWF domain</fullName>
    </submittedName>
</protein>
<proteinExistence type="predicted"/>
<keyword evidence="1" id="KW-1133">Transmembrane helix</keyword>
<organism evidence="2 3">
    <name type="scientific">Marinobacterium stanieri</name>
    <dbReference type="NCBI Taxonomy" id="49186"/>
    <lineage>
        <taxon>Bacteria</taxon>
        <taxon>Pseudomonadati</taxon>
        <taxon>Pseudomonadota</taxon>
        <taxon>Gammaproteobacteria</taxon>
        <taxon>Oceanospirillales</taxon>
        <taxon>Oceanospirillaceae</taxon>
        <taxon>Marinobacterium</taxon>
    </lineage>
</organism>
<keyword evidence="1" id="KW-0812">Transmembrane</keyword>
<gene>
    <name evidence="2" type="ORF">SAMN05421647_102287</name>
</gene>
<sequence length="331" mass="37172">MSLAHDSDSRVQSRIRRWSLSRQPRQTSVRLTRKSVYILPTRTGVVFLLLLALLLVMGINYENNLIYALTFLLGSLFLVTILHTYNNLAGIELSAVRGSDCHAGEQAHFQLRLSQTGERDRIQMQLPEGTVHEVDLTESAQVVDLSCPARSRGYLKPEWVRLETVYPLGLFRAWTWCRLELTALVFPAPLESPLPEHMEATVSGSLVKARQGGTDDYIGLERFRPGMSPRQIDWKSLARGHGLQAKQFADLRSPELWLDLDAMGAENLERRLSRLTAWVLRLSQADLSYGLKLGQYTLAPASGEQQRQQALKALALYGLEPLRQEGAHASG</sequence>
<reference evidence="2 3" key="1">
    <citation type="submission" date="2017-01" db="EMBL/GenBank/DDBJ databases">
        <authorList>
            <person name="Mah S.A."/>
            <person name="Swanson W.J."/>
            <person name="Moy G.W."/>
            <person name="Vacquier V.D."/>
        </authorList>
    </citation>
    <scope>NUCLEOTIDE SEQUENCE [LARGE SCALE GENOMIC DNA]</scope>
    <source>
        <strain evidence="2 3">DSM 7027</strain>
    </source>
</reference>
<feature type="transmembrane region" description="Helical" evidence="1">
    <location>
        <begin position="65"/>
        <end position="85"/>
    </location>
</feature>
<keyword evidence="3" id="KW-1185">Reference proteome</keyword>
<dbReference type="STRING" id="49186.SAMN05421647_102287"/>
<dbReference type="EMBL" id="FTMN01000002">
    <property type="protein sequence ID" value="SIQ12077.1"/>
    <property type="molecule type" value="Genomic_DNA"/>
</dbReference>
<keyword evidence="1" id="KW-0472">Membrane</keyword>
<dbReference type="PANTHER" id="PTHR34351:SF1">
    <property type="entry name" value="SLR1927 PROTEIN"/>
    <property type="match status" value="1"/>
</dbReference>
<dbReference type="Proteomes" id="UP000186895">
    <property type="component" value="Unassembled WGS sequence"/>
</dbReference>
<evidence type="ECO:0000256" key="1">
    <source>
        <dbReference type="SAM" id="Phobius"/>
    </source>
</evidence>
<feature type="transmembrane region" description="Helical" evidence="1">
    <location>
        <begin position="36"/>
        <end position="59"/>
    </location>
</feature>
<dbReference type="RefSeq" id="WP_076461696.1">
    <property type="nucleotide sequence ID" value="NZ_FTMN01000002.1"/>
</dbReference>
<evidence type="ECO:0000313" key="3">
    <source>
        <dbReference type="Proteomes" id="UP000186895"/>
    </source>
</evidence>
<evidence type="ECO:0000313" key="2">
    <source>
        <dbReference type="EMBL" id="SIQ12077.1"/>
    </source>
</evidence>
<dbReference type="eggNOG" id="COG1721">
    <property type="taxonomic scope" value="Bacteria"/>
</dbReference>
<accession>A0A1N6Q6C5</accession>
<dbReference type="PANTHER" id="PTHR34351">
    <property type="entry name" value="SLR1927 PROTEIN-RELATED"/>
    <property type="match status" value="1"/>
</dbReference>
<name>A0A1N6Q6C5_9GAMM</name>